<reference evidence="1" key="1">
    <citation type="submission" date="2023-07" db="EMBL/GenBank/DDBJ databases">
        <title>Sorghum-associated microbial communities from plants grown in Nebraska, USA.</title>
        <authorList>
            <person name="Schachtman D."/>
        </authorList>
    </citation>
    <scope>NUCLEOTIDE SEQUENCE</scope>
    <source>
        <strain evidence="1">3432</strain>
    </source>
</reference>
<dbReference type="AlphaFoldDB" id="A0AAW8MFX1"/>
<dbReference type="EMBL" id="JAVDVC010000010">
    <property type="protein sequence ID" value="MDR6960558.1"/>
    <property type="molecule type" value="Genomic_DNA"/>
</dbReference>
<sequence>MQTNQGIVMCGGVEAADKNRAYEQVKVYFPNPKAAFPVVLEDGTDLGWVRWGRRREEKGTGPSGGWAKLETVERGGWEKYHPQRALGLVQRYMEKDGARVSHWFDMNEGCGLECLVLGDGENQRVYIVTTSPPSDYAWIHDRWPMIGRLPREVD</sequence>
<name>A0AAW8MFX1_9PSED</name>
<evidence type="ECO:0000313" key="1">
    <source>
        <dbReference type="EMBL" id="MDR6960558.1"/>
    </source>
</evidence>
<dbReference type="InterPro" id="IPR036590">
    <property type="entry name" value="SRAP-like"/>
</dbReference>
<gene>
    <name evidence="1" type="ORF">J2W43_004563</name>
</gene>
<organism evidence="1 2">
    <name type="scientific">Pseudomonas brassicacearum</name>
    <dbReference type="NCBI Taxonomy" id="930166"/>
    <lineage>
        <taxon>Bacteria</taxon>
        <taxon>Pseudomonadati</taxon>
        <taxon>Pseudomonadota</taxon>
        <taxon>Gammaproteobacteria</taxon>
        <taxon>Pseudomonadales</taxon>
        <taxon>Pseudomonadaceae</taxon>
        <taxon>Pseudomonas</taxon>
    </lineage>
</organism>
<comment type="caution">
    <text evidence="1">The sequence shown here is derived from an EMBL/GenBank/DDBJ whole genome shotgun (WGS) entry which is preliminary data.</text>
</comment>
<dbReference type="SUPFAM" id="SSF143081">
    <property type="entry name" value="BB1717-like"/>
    <property type="match status" value="1"/>
</dbReference>
<accession>A0AAW8MFX1</accession>
<proteinExistence type="predicted"/>
<dbReference type="Proteomes" id="UP001252613">
    <property type="component" value="Unassembled WGS sequence"/>
</dbReference>
<evidence type="ECO:0000313" key="2">
    <source>
        <dbReference type="Proteomes" id="UP001252613"/>
    </source>
</evidence>
<protein>
    <submittedName>
        <fullName evidence="1">SOS response-associated peptidase YedK</fullName>
    </submittedName>
</protein>